<dbReference type="Pfam" id="PF00633">
    <property type="entry name" value="HHH"/>
    <property type="match status" value="1"/>
</dbReference>
<evidence type="ECO:0000256" key="10">
    <source>
        <dbReference type="ARBA" id="ARBA00023004"/>
    </source>
</evidence>
<dbReference type="Gene3D" id="1.10.1670.10">
    <property type="entry name" value="Helix-hairpin-Helix base-excision DNA repair enzymes (C-terminal)"/>
    <property type="match status" value="1"/>
</dbReference>
<dbReference type="AlphaFoldDB" id="A0A419S773"/>
<evidence type="ECO:0000256" key="4">
    <source>
        <dbReference type="ARBA" id="ARBA00012045"/>
    </source>
</evidence>
<gene>
    <name evidence="16" type="ORF">BCY91_03270</name>
</gene>
<dbReference type="GO" id="GO:0006298">
    <property type="term" value="P:mismatch repair"/>
    <property type="evidence" value="ECO:0007669"/>
    <property type="project" value="TreeGrafter"/>
</dbReference>
<dbReference type="InterPro" id="IPR000445">
    <property type="entry name" value="HhH_motif"/>
</dbReference>
<dbReference type="Pfam" id="PF14815">
    <property type="entry name" value="NUDIX_4"/>
    <property type="match status" value="1"/>
</dbReference>
<evidence type="ECO:0000256" key="8">
    <source>
        <dbReference type="ARBA" id="ARBA00022763"/>
    </source>
</evidence>
<evidence type="ECO:0000313" key="16">
    <source>
        <dbReference type="EMBL" id="RKD17174.1"/>
    </source>
</evidence>
<dbReference type="InterPro" id="IPR015797">
    <property type="entry name" value="NUDIX_hydrolase-like_dom_sf"/>
</dbReference>
<keyword evidence="11" id="KW-0411">Iron-sulfur</keyword>
<reference evidence="16 17" key="1">
    <citation type="submission" date="2016-07" db="EMBL/GenBank/DDBJ databases">
        <title>Genome of Pelobium manganitolerans.</title>
        <authorList>
            <person name="Wu S."/>
            <person name="Wang G."/>
        </authorList>
    </citation>
    <scope>NUCLEOTIDE SEQUENCE [LARGE SCALE GENOMIC DNA]</scope>
    <source>
        <strain evidence="16 17">YS-25</strain>
    </source>
</reference>
<dbReference type="GO" id="GO:0034039">
    <property type="term" value="F:8-oxo-7,8-dihydroguanine DNA N-glycosylase activity"/>
    <property type="evidence" value="ECO:0007669"/>
    <property type="project" value="TreeGrafter"/>
</dbReference>
<dbReference type="RefSeq" id="WP_120181369.1">
    <property type="nucleotide sequence ID" value="NZ_MBTA01000012.1"/>
</dbReference>
<dbReference type="GO" id="GO:0032357">
    <property type="term" value="F:oxidized purine DNA binding"/>
    <property type="evidence" value="ECO:0007669"/>
    <property type="project" value="TreeGrafter"/>
</dbReference>
<keyword evidence="10 14" id="KW-0408">Iron</keyword>
<dbReference type="GO" id="GO:0000701">
    <property type="term" value="F:purine-specific mismatch base pair DNA N-glycosylase activity"/>
    <property type="evidence" value="ECO:0007669"/>
    <property type="project" value="UniProtKB-EC"/>
</dbReference>
<keyword evidence="17" id="KW-1185">Reference proteome</keyword>
<protein>
    <recommendedName>
        <fullName evidence="5 14">Adenine DNA glycosylase</fullName>
        <ecNumber evidence="4 14">3.2.2.31</ecNumber>
    </recommendedName>
</protein>
<keyword evidence="12" id="KW-0234">DNA repair</keyword>
<evidence type="ECO:0000256" key="2">
    <source>
        <dbReference type="ARBA" id="ARBA00002933"/>
    </source>
</evidence>
<comment type="function">
    <text evidence="2">Adenine glycosylase active on G-A mispairs. MutY also corrects error-prone DNA synthesis past GO lesions which are due to the oxidatively damaged form of guanine: 7,8-dihydro-8-oxoguanine (8-oxo-dGTP).</text>
</comment>
<dbReference type="Gene3D" id="1.10.340.30">
    <property type="entry name" value="Hypothetical protein, domain 2"/>
    <property type="match status" value="1"/>
</dbReference>
<name>A0A419S773_9SPHI</name>
<proteinExistence type="inferred from homology"/>
<evidence type="ECO:0000256" key="6">
    <source>
        <dbReference type="ARBA" id="ARBA00022485"/>
    </source>
</evidence>
<dbReference type="SUPFAM" id="SSF55811">
    <property type="entry name" value="Nudix"/>
    <property type="match status" value="1"/>
</dbReference>
<evidence type="ECO:0000256" key="3">
    <source>
        <dbReference type="ARBA" id="ARBA00008343"/>
    </source>
</evidence>
<keyword evidence="6" id="KW-0004">4Fe-4S</keyword>
<evidence type="ECO:0000256" key="1">
    <source>
        <dbReference type="ARBA" id="ARBA00000843"/>
    </source>
</evidence>
<comment type="cofactor">
    <cofactor evidence="14">
        <name>[4Fe-4S] cluster</name>
        <dbReference type="ChEBI" id="CHEBI:49883"/>
    </cofactor>
    <text evidence="14">Binds 1 [4Fe-4S] cluster.</text>
</comment>
<dbReference type="InterPro" id="IPR011257">
    <property type="entry name" value="DNA_glycosylase"/>
</dbReference>
<dbReference type="EC" id="3.2.2.31" evidence="4 14"/>
<dbReference type="SMART" id="SM00478">
    <property type="entry name" value="ENDO3c"/>
    <property type="match status" value="1"/>
</dbReference>
<dbReference type="InterPro" id="IPR005760">
    <property type="entry name" value="A/G_AdeGlyc_MutY"/>
</dbReference>
<dbReference type="GO" id="GO:0046872">
    <property type="term" value="F:metal ion binding"/>
    <property type="evidence" value="ECO:0007669"/>
    <property type="project" value="UniProtKB-UniRule"/>
</dbReference>
<keyword evidence="9" id="KW-0378">Hydrolase</keyword>
<dbReference type="Proteomes" id="UP000283433">
    <property type="component" value="Unassembled WGS sequence"/>
</dbReference>
<dbReference type="FunFam" id="1.10.340.30:FF:000002">
    <property type="entry name" value="Adenine DNA glycosylase"/>
    <property type="match status" value="1"/>
</dbReference>
<dbReference type="Gene3D" id="3.90.79.10">
    <property type="entry name" value="Nucleoside Triphosphate Pyrophosphohydrolase"/>
    <property type="match status" value="1"/>
</dbReference>
<dbReference type="NCBIfam" id="TIGR01084">
    <property type="entry name" value="mutY"/>
    <property type="match status" value="1"/>
</dbReference>
<evidence type="ECO:0000256" key="14">
    <source>
        <dbReference type="RuleBase" id="RU365096"/>
    </source>
</evidence>
<evidence type="ECO:0000256" key="13">
    <source>
        <dbReference type="ARBA" id="ARBA00023295"/>
    </source>
</evidence>
<comment type="caution">
    <text evidence="16">The sequence shown here is derived from an EMBL/GenBank/DDBJ whole genome shotgun (WGS) entry which is preliminary data.</text>
</comment>
<accession>A0A419S773</accession>
<evidence type="ECO:0000256" key="7">
    <source>
        <dbReference type="ARBA" id="ARBA00022723"/>
    </source>
</evidence>
<dbReference type="GO" id="GO:0035485">
    <property type="term" value="F:adenine/guanine mispair binding"/>
    <property type="evidence" value="ECO:0007669"/>
    <property type="project" value="TreeGrafter"/>
</dbReference>
<evidence type="ECO:0000256" key="9">
    <source>
        <dbReference type="ARBA" id="ARBA00022801"/>
    </source>
</evidence>
<dbReference type="PANTHER" id="PTHR42944">
    <property type="entry name" value="ADENINE DNA GLYCOSYLASE"/>
    <property type="match status" value="1"/>
</dbReference>
<keyword evidence="8 14" id="KW-0227">DNA damage</keyword>
<dbReference type="InterPro" id="IPR023170">
    <property type="entry name" value="HhH_base_excis_C"/>
</dbReference>
<dbReference type="PANTHER" id="PTHR42944:SF1">
    <property type="entry name" value="ADENINE DNA GLYCOSYLASE"/>
    <property type="match status" value="1"/>
</dbReference>
<dbReference type="InterPro" id="IPR029119">
    <property type="entry name" value="MutY_C"/>
</dbReference>
<dbReference type="GO" id="GO:0006284">
    <property type="term" value="P:base-excision repair"/>
    <property type="evidence" value="ECO:0007669"/>
    <property type="project" value="UniProtKB-UniRule"/>
</dbReference>
<evidence type="ECO:0000256" key="12">
    <source>
        <dbReference type="ARBA" id="ARBA00023204"/>
    </source>
</evidence>
<dbReference type="Pfam" id="PF00730">
    <property type="entry name" value="HhH-GPD"/>
    <property type="match status" value="1"/>
</dbReference>
<evidence type="ECO:0000313" key="17">
    <source>
        <dbReference type="Proteomes" id="UP000283433"/>
    </source>
</evidence>
<evidence type="ECO:0000256" key="5">
    <source>
        <dbReference type="ARBA" id="ARBA00022023"/>
    </source>
</evidence>
<dbReference type="InterPro" id="IPR044298">
    <property type="entry name" value="MIG/MutY"/>
</dbReference>
<dbReference type="InterPro" id="IPR003265">
    <property type="entry name" value="HhH-GPD_domain"/>
</dbReference>
<keyword evidence="13 14" id="KW-0326">Glycosidase</keyword>
<comment type="similarity">
    <text evidence="3 14">Belongs to the Nth/MutY family.</text>
</comment>
<comment type="catalytic activity">
    <reaction evidence="1 14">
        <text>Hydrolyzes free adenine bases from 7,8-dihydro-8-oxoguanine:adenine mismatched double-stranded DNA, leaving an apurinic site.</text>
        <dbReference type="EC" id="3.2.2.31"/>
    </reaction>
</comment>
<evidence type="ECO:0000259" key="15">
    <source>
        <dbReference type="SMART" id="SM00478"/>
    </source>
</evidence>
<evidence type="ECO:0000256" key="11">
    <source>
        <dbReference type="ARBA" id="ARBA00023014"/>
    </source>
</evidence>
<dbReference type="OrthoDB" id="9802365at2"/>
<dbReference type="SUPFAM" id="SSF48150">
    <property type="entry name" value="DNA-glycosylase"/>
    <property type="match status" value="1"/>
</dbReference>
<dbReference type="EMBL" id="MBTA01000012">
    <property type="protein sequence ID" value="RKD17174.1"/>
    <property type="molecule type" value="Genomic_DNA"/>
</dbReference>
<feature type="domain" description="HhH-GPD" evidence="15">
    <location>
        <begin position="35"/>
        <end position="186"/>
    </location>
</feature>
<dbReference type="GO" id="GO:0051539">
    <property type="term" value="F:4 iron, 4 sulfur cluster binding"/>
    <property type="evidence" value="ECO:0007669"/>
    <property type="project" value="UniProtKB-UniRule"/>
</dbReference>
<dbReference type="CDD" id="cd00056">
    <property type="entry name" value="ENDO3c"/>
    <property type="match status" value="1"/>
</dbReference>
<dbReference type="CDD" id="cd03431">
    <property type="entry name" value="NUDIX_DNA_Glycosylase_C-MutY"/>
    <property type="match status" value="1"/>
</dbReference>
<organism evidence="16 17">
    <name type="scientific">Pelobium manganitolerans</name>
    <dbReference type="NCBI Taxonomy" id="1842495"/>
    <lineage>
        <taxon>Bacteria</taxon>
        <taxon>Pseudomonadati</taxon>
        <taxon>Bacteroidota</taxon>
        <taxon>Sphingobacteriia</taxon>
        <taxon>Sphingobacteriales</taxon>
        <taxon>Sphingobacteriaceae</taxon>
        <taxon>Pelobium</taxon>
    </lineage>
</organism>
<sequence length="348" mass="40190">MNFNEELICWYRKHKRDLPWRDNRDAYRIWLSEIILQQTRVEQGMPYFYKFLDAFPRVEAFAAASEDEVLRLWQGLGYYSRGRNMLKTARKVVADFEGIFPDNYDDLLKLVGIGDYTAAAIASFAGGQAKAVVDGNVYRFLSRYFGIATPINSTAGKKEFQAVADELLDAHNPGEHNQAMIEFGALQCKPKNPDCSVCPFMAGCYAYHHNAVDTLPKKVRKLKIKERYFLYHLIKNQYGELVIKRRPNTDIWAGLYDMPVFEHSETDDPVVIAVQVHKVFKKVYPLSPVSAPVKHILTHQRLFVRFIEHQVLKEDVVLQNGWMWVNAADLAQYGMPKIIFDFLKKVIN</sequence>
<keyword evidence="7" id="KW-0479">Metal-binding</keyword>